<reference evidence="3" key="1">
    <citation type="journal article" date="2019" name="Int. J. Syst. Evol. Microbiol.">
        <title>The Global Catalogue of Microorganisms (GCM) 10K type strain sequencing project: providing services to taxonomists for standard genome sequencing and annotation.</title>
        <authorList>
            <consortium name="The Broad Institute Genomics Platform"/>
            <consortium name="The Broad Institute Genome Sequencing Center for Infectious Disease"/>
            <person name="Wu L."/>
            <person name="Ma J."/>
        </authorList>
    </citation>
    <scope>NUCLEOTIDE SEQUENCE [LARGE SCALE GENOMIC DNA]</scope>
    <source>
        <strain evidence="3">CGMCC 4.7317</strain>
    </source>
</reference>
<organism evidence="2 3">
    <name type="scientific">Longivirga aurantiaca</name>
    <dbReference type="NCBI Taxonomy" id="1837743"/>
    <lineage>
        <taxon>Bacteria</taxon>
        <taxon>Bacillati</taxon>
        <taxon>Actinomycetota</taxon>
        <taxon>Actinomycetes</taxon>
        <taxon>Sporichthyales</taxon>
        <taxon>Sporichthyaceae</taxon>
        <taxon>Longivirga</taxon>
    </lineage>
</organism>
<accession>A0ABW1T1H5</accession>
<dbReference type="Proteomes" id="UP001596138">
    <property type="component" value="Unassembled WGS sequence"/>
</dbReference>
<feature type="transmembrane region" description="Helical" evidence="1">
    <location>
        <begin position="221"/>
        <end position="242"/>
    </location>
</feature>
<comment type="caution">
    <text evidence="2">The sequence shown here is derived from an EMBL/GenBank/DDBJ whole genome shotgun (WGS) entry which is preliminary data.</text>
</comment>
<keyword evidence="1" id="KW-0812">Transmembrane</keyword>
<protein>
    <recommendedName>
        <fullName evidence="4">ABC transmembrane type-1 domain-containing protein</fullName>
    </recommendedName>
</protein>
<name>A0ABW1T1H5_9ACTN</name>
<keyword evidence="1" id="KW-0472">Membrane</keyword>
<evidence type="ECO:0000256" key="1">
    <source>
        <dbReference type="SAM" id="Phobius"/>
    </source>
</evidence>
<evidence type="ECO:0000313" key="3">
    <source>
        <dbReference type="Proteomes" id="UP001596138"/>
    </source>
</evidence>
<sequence length="295" mass="32873">MMAKKRSLLPSRKALRELLRDPWQIAIIALARSLRNTYQLMIPKGKDRGMLLTLVALGAFIPVTELFVTKLFTDVITQERKGAQLSDIAVQLVIFFALFLLTRVAHYAQRIYRVQFFDTVFKKAGRSSGGATASWEWALGLELVNVLSFATQLMVIAIFIAVLAPIYGALNFLLIIILFEVVSRLFKHQMAAQIRYVEQRDKKVVVPAYDKLRSRIMSAEVGTLIASVGMVILLAGLILFSINGYVSIANTVVLFLAARLQNGTIASMSGAIMRYARSVANAQLKAKDRDDDEDD</sequence>
<keyword evidence="1" id="KW-1133">Transmembrane helix</keyword>
<gene>
    <name evidence="2" type="ORF">ACFQGU_11695</name>
</gene>
<dbReference type="RefSeq" id="WP_386766847.1">
    <property type="nucleotide sequence ID" value="NZ_JBHSTI010000008.1"/>
</dbReference>
<keyword evidence="3" id="KW-1185">Reference proteome</keyword>
<evidence type="ECO:0000313" key="2">
    <source>
        <dbReference type="EMBL" id="MFC6238543.1"/>
    </source>
</evidence>
<proteinExistence type="predicted"/>
<feature type="transmembrane region" description="Helical" evidence="1">
    <location>
        <begin position="88"/>
        <end position="105"/>
    </location>
</feature>
<dbReference type="EMBL" id="JBHSTI010000008">
    <property type="protein sequence ID" value="MFC6238543.1"/>
    <property type="molecule type" value="Genomic_DNA"/>
</dbReference>
<evidence type="ECO:0008006" key="4">
    <source>
        <dbReference type="Google" id="ProtNLM"/>
    </source>
</evidence>
<feature type="transmembrane region" description="Helical" evidence="1">
    <location>
        <begin position="49"/>
        <end position="68"/>
    </location>
</feature>